<keyword evidence="2" id="KW-1185">Reference proteome</keyword>
<evidence type="ECO:0000313" key="2">
    <source>
        <dbReference type="Proteomes" id="UP000828941"/>
    </source>
</evidence>
<proteinExistence type="predicted"/>
<comment type="caution">
    <text evidence="1">The sequence shown here is derived from an EMBL/GenBank/DDBJ whole genome shotgun (WGS) entry which is preliminary data.</text>
</comment>
<accession>A0ACB9PH31</accession>
<gene>
    <name evidence="1" type="ORF">L6164_008121</name>
</gene>
<dbReference type="Proteomes" id="UP000828941">
    <property type="component" value="Chromosome 4"/>
</dbReference>
<sequence length="175" mass="20357">MNQKNISAVVDLKQKEISFAIKPEDETIMLDDFNQEECRLALAKMLIIDELPFNFLENESFKTFVRAAQPMFQFPSRWSIVRDCLKLFMDEKNKLKSILSTNSHMVSLTADKWTLIQNLEYICETAHYIGVDWKLNKKILTFCPISDHKGETIGKCLEKIIKEWGISKVCTVNCR</sequence>
<name>A0ACB9PH31_BAUVA</name>
<organism evidence="1 2">
    <name type="scientific">Bauhinia variegata</name>
    <name type="common">Purple orchid tree</name>
    <name type="synonym">Phanera variegata</name>
    <dbReference type="NCBI Taxonomy" id="167791"/>
    <lineage>
        <taxon>Eukaryota</taxon>
        <taxon>Viridiplantae</taxon>
        <taxon>Streptophyta</taxon>
        <taxon>Embryophyta</taxon>
        <taxon>Tracheophyta</taxon>
        <taxon>Spermatophyta</taxon>
        <taxon>Magnoliopsida</taxon>
        <taxon>eudicotyledons</taxon>
        <taxon>Gunneridae</taxon>
        <taxon>Pentapetalae</taxon>
        <taxon>rosids</taxon>
        <taxon>fabids</taxon>
        <taxon>Fabales</taxon>
        <taxon>Fabaceae</taxon>
        <taxon>Cercidoideae</taxon>
        <taxon>Cercideae</taxon>
        <taxon>Bauhiniinae</taxon>
        <taxon>Bauhinia</taxon>
    </lineage>
</organism>
<reference evidence="1 2" key="1">
    <citation type="journal article" date="2022" name="DNA Res.">
        <title>Chromosomal-level genome assembly of the orchid tree Bauhinia variegata (Leguminosae; Cercidoideae) supports the allotetraploid origin hypothesis of Bauhinia.</title>
        <authorList>
            <person name="Zhong Y."/>
            <person name="Chen Y."/>
            <person name="Zheng D."/>
            <person name="Pang J."/>
            <person name="Liu Y."/>
            <person name="Luo S."/>
            <person name="Meng S."/>
            <person name="Qian L."/>
            <person name="Wei D."/>
            <person name="Dai S."/>
            <person name="Zhou R."/>
        </authorList>
    </citation>
    <scope>NUCLEOTIDE SEQUENCE [LARGE SCALE GENOMIC DNA]</scope>
    <source>
        <strain evidence="1">BV-YZ2020</strain>
    </source>
</reference>
<evidence type="ECO:0000313" key="1">
    <source>
        <dbReference type="EMBL" id="KAI4347299.1"/>
    </source>
</evidence>
<dbReference type="EMBL" id="CM039429">
    <property type="protein sequence ID" value="KAI4347299.1"/>
    <property type="molecule type" value="Genomic_DNA"/>
</dbReference>
<protein>
    <submittedName>
        <fullName evidence="1">Uncharacterized protein</fullName>
    </submittedName>
</protein>